<name>A0ABT3X231_9BACL</name>
<proteinExistence type="predicted"/>
<dbReference type="RefSeq" id="WP_267152187.1">
    <property type="nucleotide sequence ID" value="NZ_JAPMLT010000007.1"/>
</dbReference>
<feature type="region of interest" description="Disordered" evidence="1">
    <location>
        <begin position="1"/>
        <end position="48"/>
    </location>
</feature>
<evidence type="ECO:0000313" key="3">
    <source>
        <dbReference type="Proteomes" id="UP001208017"/>
    </source>
</evidence>
<dbReference type="EMBL" id="JAPMLT010000007">
    <property type="protein sequence ID" value="MCX7570943.1"/>
    <property type="molecule type" value="Genomic_DNA"/>
</dbReference>
<protein>
    <submittedName>
        <fullName evidence="2">Uncharacterized protein</fullName>
    </submittedName>
</protein>
<accession>A0ABT3X231</accession>
<organism evidence="2 3">
    <name type="scientific">Tumebacillus lacus</name>
    <dbReference type="NCBI Taxonomy" id="2995335"/>
    <lineage>
        <taxon>Bacteria</taxon>
        <taxon>Bacillati</taxon>
        <taxon>Bacillota</taxon>
        <taxon>Bacilli</taxon>
        <taxon>Bacillales</taxon>
        <taxon>Alicyclobacillaceae</taxon>
        <taxon>Tumebacillus</taxon>
    </lineage>
</organism>
<sequence>MRHKQHFPTQAKRQQKQADAPVSAWPSVQQLDRRIPFMPHEPSDTAWG</sequence>
<gene>
    <name evidence="2" type="ORF">OS242_13420</name>
</gene>
<dbReference type="Proteomes" id="UP001208017">
    <property type="component" value="Unassembled WGS sequence"/>
</dbReference>
<evidence type="ECO:0000256" key="1">
    <source>
        <dbReference type="SAM" id="MobiDB-lite"/>
    </source>
</evidence>
<keyword evidence="3" id="KW-1185">Reference proteome</keyword>
<evidence type="ECO:0000313" key="2">
    <source>
        <dbReference type="EMBL" id="MCX7570943.1"/>
    </source>
</evidence>
<reference evidence="2 3" key="1">
    <citation type="submission" date="2022-11" db="EMBL/GenBank/DDBJ databases">
        <title>Study of microbial diversity in lake waters.</title>
        <authorList>
            <person name="Zhang J."/>
        </authorList>
    </citation>
    <scope>NUCLEOTIDE SEQUENCE [LARGE SCALE GENOMIC DNA]</scope>
    <source>
        <strain evidence="2 3">DT12</strain>
    </source>
</reference>
<comment type="caution">
    <text evidence="2">The sequence shown here is derived from an EMBL/GenBank/DDBJ whole genome shotgun (WGS) entry which is preliminary data.</text>
</comment>